<sequence length="87" mass="9383">MSTPSVVMPSRIFSASPRLPSRPSNKSPSMMARSTVPRGCSPPSSQPCCLTTTTMPPREPYTPTPSATTLKTPTPPPPLDLHDEHRI</sequence>
<reference evidence="3" key="2">
    <citation type="submission" date="2018-02" db="UniProtKB">
        <authorList>
            <consortium name="EnsemblPlants"/>
        </authorList>
    </citation>
    <scope>IDENTIFICATION</scope>
    <source>
        <strain evidence="3">Williams 82</strain>
    </source>
</reference>
<accession>A0A0R0HE55</accession>
<evidence type="ECO:0000313" key="4">
    <source>
        <dbReference type="Proteomes" id="UP000008827"/>
    </source>
</evidence>
<proteinExistence type="predicted"/>
<dbReference type="Gramene" id="KRH25833">
    <property type="protein sequence ID" value="KRH25833"/>
    <property type="gene ID" value="GLYMA_12G132700"/>
</dbReference>
<dbReference type="AlphaFoldDB" id="A0A0R0HE55"/>
<gene>
    <name evidence="2" type="ORF">GLYMA_12G132700</name>
</gene>
<reference evidence="2 3" key="1">
    <citation type="journal article" date="2010" name="Nature">
        <title>Genome sequence of the palaeopolyploid soybean.</title>
        <authorList>
            <person name="Schmutz J."/>
            <person name="Cannon S.B."/>
            <person name="Schlueter J."/>
            <person name="Ma J."/>
            <person name="Mitros T."/>
            <person name="Nelson W."/>
            <person name="Hyten D.L."/>
            <person name="Song Q."/>
            <person name="Thelen J.J."/>
            <person name="Cheng J."/>
            <person name="Xu D."/>
            <person name="Hellsten U."/>
            <person name="May G.D."/>
            <person name="Yu Y."/>
            <person name="Sakurai T."/>
            <person name="Umezawa T."/>
            <person name="Bhattacharyya M.K."/>
            <person name="Sandhu D."/>
            <person name="Valliyodan B."/>
            <person name="Lindquist E."/>
            <person name="Peto M."/>
            <person name="Grant D."/>
            <person name="Shu S."/>
            <person name="Goodstein D."/>
            <person name="Barry K."/>
            <person name="Futrell-Griggs M."/>
            <person name="Abernathy B."/>
            <person name="Du J."/>
            <person name="Tian Z."/>
            <person name="Zhu L."/>
            <person name="Gill N."/>
            <person name="Joshi T."/>
            <person name="Libault M."/>
            <person name="Sethuraman A."/>
            <person name="Zhang X.-C."/>
            <person name="Shinozaki K."/>
            <person name="Nguyen H.T."/>
            <person name="Wing R.A."/>
            <person name="Cregan P."/>
            <person name="Specht J."/>
            <person name="Grimwood J."/>
            <person name="Rokhsar D."/>
            <person name="Stacey G."/>
            <person name="Shoemaker R.C."/>
            <person name="Jackson S.A."/>
        </authorList>
    </citation>
    <scope>NUCLEOTIDE SEQUENCE [LARGE SCALE GENOMIC DNA]</scope>
    <source>
        <strain evidence="3">cv. Williams 82</strain>
        <tissue evidence="2">Callus</tissue>
    </source>
</reference>
<reference evidence="2" key="3">
    <citation type="submission" date="2018-07" db="EMBL/GenBank/DDBJ databases">
        <title>WGS assembly of Glycine max.</title>
        <authorList>
            <person name="Schmutz J."/>
            <person name="Cannon S."/>
            <person name="Schlueter J."/>
            <person name="Ma J."/>
            <person name="Mitros T."/>
            <person name="Nelson W."/>
            <person name="Hyten D."/>
            <person name="Song Q."/>
            <person name="Thelen J."/>
            <person name="Cheng J."/>
            <person name="Xu D."/>
            <person name="Hellsten U."/>
            <person name="May G."/>
            <person name="Yu Y."/>
            <person name="Sakurai T."/>
            <person name="Umezawa T."/>
            <person name="Bhattacharyya M."/>
            <person name="Sandhu D."/>
            <person name="Valliyodan B."/>
            <person name="Lindquist E."/>
            <person name="Peto M."/>
            <person name="Grant D."/>
            <person name="Shu S."/>
            <person name="Goodstein D."/>
            <person name="Barry K."/>
            <person name="Futrell-Griggs M."/>
            <person name="Abernathy B."/>
            <person name="Du J."/>
            <person name="Tian Z."/>
            <person name="Zhu L."/>
            <person name="Gill N."/>
            <person name="Joshi T."/>
            <person name="Libault M."/>
            <person name="Sethuraman A."/>
            <person name="Zhang X."/>
            <person name="Shinozaki K."/>
            <person name="Nguyen H."/>
            <person name="Wing R."/>
            <person name="Cregan P."/>
            <person name="Specht J."/>
            <person name="Grimwood J."/>
            <person name="Rokhsar D."/>
            <person name="Stacey G."/>
            <person name="Shoemaker R."/>
            <person name="Jackson S."/>
        </authorList>
    </citation>
    <scope>NUCLEOTIDE SEQUENCE</scope>
    <source>
        <tissue evidence="2">Callus</tissue>
    </source>
</reference>
<keyword evidence="4" id="KW-1185">Reference proteome</keyword>
<evidence type="ECO:0000256" key="1">
    <source>
        <dbReference type="SAM" id="MobiDB-lite"/>
    </source>
</evidence>
<dbReference type="EnsemblPlants" id="KRH25833">
    <property type="protein sequence ID" value="KRH25833"/>
    <property type="gene ID" value="GLYMA_12G132700"/>
</dbReference>
<organism evidence="2">
    <name type="scientific">Glycine max</name>
    <name type="common">Soybean</name>
    <name type="synonym">Glycine hispida</name>
    <dbReference type="NCBI Taxonomy" id="3847"/>
    <lineage>
        <taxon>Eukaryota</taxon>
        <taxon>Viridiplantae</taxon>
        <taxon>Streptophyta</taxon>
        <taxon>Embryophyta</taxon>
        <taxon>Tracheophyta</taxon>
        <taxon>Spermatophyta</taxon>
        <taxon>Magnoliopsida</taxon>
        <taxon>eudicotyledons</taxon>
        <taxon>Gunneridae</taxon>
        <taxon>Pentapetalae</taxon>
        <taxon>rosids</taxon>
        <taxon>fabids</taxon>
        <taxon>Fabales</taxon>
        <taxon>Fabaceae</taxon>
        <taxon>Papilionoideae</taxon>
        <taxon>50 kb inversion clade</taxon>
        <taxon>NPAAA clade</taxon>
        <taxon>indigoferoid/millettioid clade</taxon>
        <taxon>Phaseoleae</taxon>
        <taxon>Glycine</taxon>
        <taxon>Glycine subgen. Soja</taxon>
    </lineage>
</organism>
<evidence type="ECO:0000313" key="3">
    <source>
        <dbReference type="EnsemblPlants" id="KRH25833"/>
    </source>
</evidence>
<dbReference type="Proteomes" id="UP000008827">
    <property type="component" value="Chromosome 12"/>
</dbReference>
<feature type="region of interest" description="Disordered" evidence="1">
    <location>
        <begin position="1"/>
        <end position="87"/>
    </location>
</feature>
<protein>
    <submittedName>
        <fullName evidence="2 3">Uncharacterized protein</fullName>
    </submittedName>
</protein>
<name>A0A0R0HE55_SOYBN</name>
<feature type="compositionally biased region" description="Polar residues" evidence="1">
    <location>
        <begin position="42"/>
        <end position="55"/>
    </location>
</feature>
<evidence type="ECO:0000313" key="2">
    <source>
        <dbReference type="EMBL" id="KRH25833.1"/>
    </source>
</evidence>
<dbReference type="InParanoid" id="A0A0R0HE55"/>
<dbReference type="EMBL" id="CM000845">
    <property type="protein sequence ID" value="KRH25833.1"/>
    <property type="molecule type" value="Genomic_DNA"/>
</dbReference>